<gene>
    <name evidence="2" type="ORF">PAF17_20135</name>
</gene>
<protein>
    <submittedName>
        <fullName evidence="2">Tripartite tricarboxylate transporter substrate-binding protein</fullName>
    </submittedName>
</protein>
<dbReference type="InterPro" id="IPR005064">
    <property type="entry name" value="BUG"/>
</dbReference>
<dbReference type="Proteomes" id="UP001165641">
    <property type="component" value="Unassembled WGS sequence"/>
</dbReference>
<comment type="similarity">
    <text evidence="1">Belongs to the UPF0065 (bug) family.</text>
</comment>
<evidence type="ECO:0000256" key="1">
    <source>
        <dbReference type="ARBA" id="ARBA00006987"/>
    </source>
</evidence>
<dbReference type="PANTHER" id="PTHR42928:SF5">
    <property type="entry name" value="BLR1237 PROTEIN"/>
    <property type="match status" value="1"/>
</dbReference>
<accession>A0ABT4ZK48</accession>
<dbReference type="EMBL" id="JAQBIE010000080">
    <property type="protein sequence ID" value="MDB6179740.1"/>
    <property type="molecule type" value="Genomic_DNA"/>
</dbReference>
<dbReference type="RefSeq" id="WP_271890830.1">
    <property type="nucleotide sequence ID" value="NZ_JAQBIE010000080.1"/>
</dbReference>
<dbReference type="PANTHER" id="PTHR42928">
    <property type="entry name" value="TRICARBOXYLATE-BINDING PROTEIN"/>
    <property type="match status" value="1"/>
</dbReference>
<dbReference type="InterPro" id="IPR042100">
    <property type="entry name" value="Bug_dom1"/>
</dbReference>
<evidence type="ECO:0000313" key="3">
    <source>
        <dbReference type="Proteomes" id="UP001165641"/>
    </source>
</evidence>
<reference evidence="2" key="1">
    <citation type="submission" date="2022-12" db="EMBL/GenBank/DDBJ databases">
        <title>Paracoccus onchidii sp. nov., isolated from a marine invertebrate from the South China Sea.</title>
        <authorList>
            <person name="Xu S."/>
            <person name="Liu Z."/>
            <person name="Xu Y."/>
        </authorList>
    </citation>
    <scope>NUCLEOTIDE SEQUENCE</scope>
    <source>
        <strain evidence="2">Z330</strain>
    </source>
</reference>
<comment type="caution">
    <text evidence="2">The sequence shown here is derived from an EMBL/GenBank/DDBJ whole genome shotgun (WGS) entry which is preliminary data.</text>
</comment>
<evidence type="ECO:0000313" key="2">
    <source>
        <dbReference type="EMBL" id="MDB6179740.1"/>
    </source>
</evidence>
<keyword evidence="3" id="KW-1185">Reference proteome</keyword>
<dbReference type="Gene3D" id="3.40.190.150">
    <property type="entry name" value="Bordetella uptake gene, domain 1"/>
    <property type="match status" value="1"/>
</dbReference>
<dbReference type="Pfam" id="PF03401">
    <property type="entry name" value="TctC"/>
    <property type="match status" value="1"/>
</dbReference>
<name>A0ABT4ZK48_9RHOB</name>
<sequence>MEQSGGVKNFGLKPLAVVGDARVEGLEDVPATKELGLDIPVTVWIGMFAPKGTATKIVARLASACEAASNDTEVREKLSNMDFGLKFRGLEEFTEFYEQEYEGNKALLKLIGLGQ</sequence>
<proteinExistence type="inferred from homology"/>
<organism evidence="2 3">
    <name type="scientific">Paracoccus onchidii</name>
    <dbReference type="NCBI Taxonomy" id="3017813"/>
    <lineage>
        <taxon>Bacteria</taxon>
        <taxon>Pseudomonadati</taxon>
        <taxon>Pseudomonadota</taxon>
        <taxon>Alphaproteobacteria</taxon>
        <taxon>Rhodobacterales</taxon>
        <taxon>Paracoccaceae</taxon>
        <taxon>Paracoccus</taxon>
    </lineage>
</organism>